<protein>
    <submittedName>
        <fullName evidence="1">Uncharacterized protein</fullName>
    </submittedName>
</protein>
<reference evidence="1 2" key="1">
    <citation type="submission" date="2020-09" db="EMBL/GenBank/DDBJ databases">
        <title>De no assembly of potato wild relative species, Solanum commersonii.</title>
        <authorList>
            <person name="Cho K."/>
        </authorList>
    </citation>
    <scope>NUCLEOTIDE SEQUENCE [LARGE SCALE GENOMIC DNA]</scope>
    <source>
        <strain evidence="1">LZ3.2</strain>
        <tissue evidence="1">Leaf</tissue>
    </source>
</reference>
<name>A0A9J6AMC1_SOLCO</name>
<dbReference type="OrthoDB" id="5988181at2759"/>
<organism evidence="1 2">
    <name type="scientific">Solanum commersonii</name>
    <name type="common">Commerson's wild potato</name>
    <name type="synonym">Commerson's nightshade</name>
    <dbReference type="NCBI Taxonomy" id="4109"/>
    <lineage>
        <taxon>Eukaryota</taxon>
        <taxon>Viridiplantae</taxon>
        <taxon>Streptophyta</taxon>
        <taxon>Embryophyta</taxon>
        <taxon>Tracheophyta</taxon>
        <taxon>Spermatophyta</taxon>
        <taxon>Magnoliopsida</taxon>
        <taxon>eudicotyledons</taxon>
        <taxon>Gunneridae</taxon>
        <taxon>Pentapetalae</taxon>
        <taxon>asterids</taxon>
        <taxon>lamiids</taxon>
        <taxon>Solanales</taxon>
        <taxon>Solanaceae</taxon>
        <taxon>Solanoideae</taxon>
        <taxon>Solaneae</taxon>
        <taxon>Solanum</taxon>
    </lineage>
</organism>
<keyword evidence="2" id="KW-1185">Reference proteome</keyword>
<sequence length="107" mass="13224">MNRNTFWLKKVNGAIRRIHREERTVRMRFRWNFGRRWVGHGYQAAKLHYESLGEGGKDEGRGRSMFIFENRYRFMLGRSTTKVIHFLRRLMELYRERKRTCTWCSFT</sequence>
<comment type="caution">
    <text evidence="1">The sequence shown here is derived from an EMBL/GenBank/DDBJ whole genome shotgun (WGS) entry which is preliminary data.</text>
</comment>
<evidence type="ECO:0000313" key="1">
    <source>
        <dbReference type="EMBL" id="KAG5625537.1"/>
    </source>
</evidence>
<dbReference type="Proteomes" id="UP000824120">
    <property type="component" value="Chromosome 2"/>
</dbReference>
<proteinExistence type="predicted"/>
<gene>
    <name evidence="1" type="ORF">H5410_010755</name>
</gene>
<evidence type="ECO:0000313" key="2">
    <source>
        <dbReference type="Proteomes" id="UP000824120"/>
    </source>
</evidence>
<dbReference type="EMBL" id="JACXVP010000002">
    <property type="protein sequence ID" value="KAG5625537.1"/>
    <property type="molecule type" value="Genomic_DNA"/>
</dbReference>
<accession>A0A9J6AMC1</accession>
<dbReference type="AlphaFoldDB" id="A0A9J6AMC1"/>